<protein>
    <submittedName>
        <fullName evidence="1">Uncharacterized protein</fullName>
    </submittedName>
</protein>
<dbReference type="AlphaFoldDB" id="A0A9D1MIX4"/>
<dbReference type="Proteomes" id="UP000824110">
    <property type="component" value="Unassembled WGS sequence"/>
</dbReference>
<comment type="caution">
    <text evidence="1">The sequence shown here is derived from an EMBL/GenBank/DDBJ whole genome shotgun (WGS) entry which is preliminary data.</text>
</comment>
<gene>
    <name evidence="1" type="ORF">IAB69_01850</name>
</gene>
<dbReference type="EMBL" id="DVNE01000018">
    <property type="protein sequence ID" value="HIU61378.1"/>
    <property type="molecule type" value="Genomic_DNA"/>
</dbReference>
<sequence length="195" mass="22260">MGLFKSKFEKELEKKRLIKKTVFNMNKQISALEEQKKVFVEKAVQAKKNGLEAQYNLALTGYKMTLLQQKRAQEMLLNFEITSQMKDMTMMTKQFLGGMSVLSKEMAKLADEKEFLEVQKQFEIAMGKAEKQAEQMDMFMETSQDSFASAAKVAPADNAEIEKLIENQAGMDEFSDDAIDKELQDLKKKIDAQIG</sequence>
<name>A0A9D1MIX4_9FIRM</name>
<reference evidence="1" key="1">
    <citation type="submission" date="2020-10" db="EMBL/GenBank/DDBJ databases">
        <authorList>
            <person name="Gilroy R."/>
        </authorList>
    </citation>
    <scope>NUCLEOTIDE SEQUENCE</scope>
    <source>
        <strain evidence="1">CHK195-12923</strain>
    </source>
</reference>
<organism evidence="1 2">
    <name type="scientific">Candidatus Coproplasma excrementigallinarum</name>
    <dbReference type="NCBI Taxonomy" id="2840747"/>
    <lineage>
        <taxon>Bacteria</taxon>
        <taxon>Bacillati</taxon>
        <taxon>Bacillota</taxon>
        <taxon>Clostridia</taxon>
        <taxon>Eubacteriales</taxon>
        <taxon>Candidatus Coproplasma</taxon>
    </lineage>
</organism>
<reference evidence="1" key="2">
    <citation type="journal article" date="2021" name="PeerJ">
        <title>Extensive microbial diversity within the chicken gut microbiome revealed by metagenomics and culture.</title>
        <authorList>
            <person name="Gilroy R."/>
            <person name="Ravi A."/>
            <person name="Getino M."/>
            <person name="Pursley I."/>
            <person name="Horton D.L."/>
            <person name="Alikhan N.F."/>
            <person name="Baker D."/>
            <person name="Gharbi K."/>
            <person name="Hall N."/>
            <person name="Watson M."/>
            <person name="Adriaenssens E.M."/>
            <person name="Foster-Nyarko E."/>
            <person name="Jarju S."/>
            <person name="Secka A."/>
            <person name="Antonio M."/>
            <person name="Oren A."/>
            <person name="Chaudhuri R.R."/>
            <person name="La Ragione R."/>
            <person name="Hildebrand F."/>
            <person name="Pallen M.J."/>
        </authorList>
    </citation>
    <scope>NUCLEOTIDE SEQUENCE</scope>
    <source>
        <strain evidence="1">CHK195-12923</strain>
    </source>
</reference>
<accession>A0A9D1MIX4</accession>
<evidence type="ECO:0000313" key="2">
    <source>
        <dbReference type="Proteomes" id="UP000824110"/>
    </source>
</evidence>
<evidence type="ECO:0000313" key="1">
    <source>
        <dbReference type="EMBL" id="HIU61378.1"/>
    </source>
</evidence>
<proteinExistence type="predicted"/>